<dbReference type="Pfam" id="PF14534">
    <property type="entry name" value="DUF4440"/>
    <property type="match status" value="1"/>
</dbReference>
<name>A0A1S9P9P0_9SPHI</name>
<dbReference type="RefSeq" id="WP_078350300.1">
    <property type="nucleotide sequence ID" value="NZ_MBTF01000035.1"/>
</dbReference>
<sequence>MSEGKLQKIEEILKLSADKFTWKTTGKFDLVDELFDDNLVFVHITGRTTTKDDWMDQLRTRRFVYNKIEQQEEASVKVFGNVAVLVGRATFTVNGGCVYPLVYTEVYNRKKSGKWKLVNLHTTSAY</sequence>
<evidence type="ECO:0000313" key="3">
    <source>
        <dbReference type="Proteomes" id="UP000189739"/>
    </source>
</evidence>
<evidence type="ECO:0000313" key="2">
    <source>
        <dbReference type="EMBL" id="OOQ57703.1"/>
    </source>
</evidence>
<protein>
    <recommendedName>
        <fullName evidence="1">DUF4440 domain-containing protein</fullName>
    </recommendedName>
</protein>
<accession>A0A1S9P9P0</accession>
<dbReference type="InterPro" id="IPR027843">
    <property type="entry name" value="DUF4440"/>
</dbReference>
<dbReference type="Proteomes" id="UP000189739">
    <property type="component" value="Unassembled WGS sequence"/>
</dbReference>
<dbReference type="SUPFAM" id="SSF54427">
    <property type="entry name" value="NTF2-like"/>
    <property type="match status" value="1"/>
</dbReference>
<proteinExistence type="predicted"/>
<reference evidence="2 3" key="1">
    <citation type="submission" date="2016-07" db="EMBL/GenBank/DDBJ databases">
        <title>Genomic analysis of zinc-resistant bacterium Mucilaginibacter pedocola TBZ30.</title>
        <authorList>
            <person name="Huang J."/>
            <person name="Tang J."/>
        </authorList>
    </citation>
    <scope>NUCLEOTIDE SEQUENCE [LARGE SCALE GENOMIC DNA]</scope>
    <source>
        <strain evidence="2 3">TBZ30</strain>
    </source>
</reference>
<dbReference type="OrthoDB" id="1445948at2"/>
<comment type="caution">
    <text evidence="2">The sequence shown here is derived from an EMBL/GenBank/DDBJ whole genome shotgun (WGS) entry which is preliminary data.</text>
</comment>
<dbReference type="EMBL" id="MBTF01000035">
    <property type="protein sequence ID" value="OOQ57703.1"/>
    <property type="molecule type" value="Genomic_DNA"/>
</dbReference>
<dbReference type="Gene3D" id="3.10.450.50">
    <property type="match status" value="1"/>
</dbReference>
<gene>
    <name evidence="2" type="ORF">BC343_12965</name>
</gene>
<dbReference type="InterPro" id="IPR032710">
    <property type="entry name" value="NTF2-like_dom_sf"/>
</dbReference>
<dbReference type="AlphaFoldDB" id="A0A1S9P9P0"/>
<organism evidence="2 3">
    <name type="scientific">Mucilaginibacter pedocola</name>
    <dbReference type="NCBI Taxonomy" id="1792845"/>
    <lineage>
        <taxon>Bacteria</taxon>
        <taxon>Pseudomonadati</taxon>
        <taxon>Bacteroidota</taxon>
        <taxon>Sphingobacteriia</taxon>
        <taxon>Sphingobacteriales</taxon>
        <taxon>Sphingobacteriaceae</taxon>
        <taxon>Mucilaginibacter</taxon>
    </lineage>
</organism>
<dbReference type="STRING" id="1792845.BC343_12965"/>
<keyword evidence="3" id="KW-1185">Reference proteome</keyword>
<feature type="domain" description="DUF4440" evidence="1">
    <location>
        <begin position="12"/>
        <end position="117"/>
    </location>
</feature>
<evidence type="ECO:0000259" key="1">
    <source>
        <dbReference type="Pfam" id="PF14534"/>
    </source>
</evidence>